<keyword evidence="3" id="KW-1185">Reference proteome</keyword>
<dbReference type="Proteomes" id="UP000591131">
    <property type="component" value="Unassembled WGS sequence"/>
</dbReference>
<feature type="region of interest" description="Disordered" evidence="1">
    <location>
        <begin position="217"/>
        <end position="246"/>
    </location>
</feature>
<name>A0A7J6ML71_PERCH</name>
<organism evidence="2 3">
    <name type="scientific">Perkinsus chesapeaki</name>
    <name type="common">Clam parasite</name>
    <name type="synonym">Perkinsus andrewsi</name>
    <dbReference type="NCBI Taxonomy" id="330153"/>
    <lineage>
        <taxon>Eukaryota</taxon>
        <taxon>Sar</taxon>
        <taxon>Alveolata</taxon>
        <taxon>Perkinsozoa</taxon>
        <taxon>Perkinsea</taxon>
        <taxon>Perkinsida</taxon>
        <taxon>Perkinsidae</taxon>
        <taxon>Perkinsus</taxon>
    </lineage>
</organism>
<feature type="compositionally biased region" description="Polar residues" evidence="1">
    <location>
        <begin position="127"/>
        <end position="136"/>
    </location>
</feature>
<comment type="caution">
    <text evidence="2">The sequence shown here is derived from an EMBL/GenBank/DDBJ whole genome shotgun (WGS) entry which is preliminary data.</text>
</comment>
<feature type="compositionally biased region" description="Basic and acidic residues" evidence="1">
    <location>
        <begin position="105"/>
        <end position="120"/>
    </location>
</feature>
<sequence>MSARRLERVILATEFGFRSIKLLELRARTSCRVADDFIQRFLPSFKYHNVGLEFKYTTLDEVKDGKRKQQQEEDANKVEGDESSKLPESFNRDEDVLIIDFSSFSREKDGSSDGAEGDKMTRKRQRLFNSSGSGQVPVSRENRDDRFERKVKRRLEDEIDKRIRDGLKDAEYQKEVSKAVEELRVKAHAKMLQEVESEKVLIKKDFDRKLEESKTAALQKDIKDHEGCKLAPKASKDSEAEARRVG</sequence>
<feature type="region of interest" description="Disordered" evidence="1">
    <location>
        <begin position="105"/>
        <end position="150"/>
    </location>
</feature>
<protein>
    <submittedName>
        <fullName evidence="2">Uncharacterized protein</fullName>
    </submittedName>
</protein>
<proteinExistence type="predicted"/>
<evidence type="ECO:0000256" key="1">
    <source>
        <dbReference type="SAM" id="MobiDB-lite"/>
    </source>
</evidence>
<reference evidence="2 3" key="1">
    <citation type="submission" date="2020-04" db="EMBL/GenBank/DDBJ databases">
        <title>Perkinsus chesapeaki whole genome sequence.</title>
        <authorList>
            <person name="Bogema D.R."/>
        </authorList>
    </citation>
    <scope>NUCLEOTIDE SEQUENCE [LARGE SCALE GENOMIC DNA]</scope>
    <source>
        <strain evidence="2">ATCC PRA-425</strain>
    </source>
</reference>
<gene>
    <name evidence="2" type="ORF">FOL47_000657</name>
</gene>
<dbReference type="OrthoDB" id="443767at2759"/>
<dbReference type="EMBL" id="JAAPAO010000112">
    <property type="protein sequence ID" value="KAF4672349.1"/>
    <property type="molecule type" value="Genomic_DNA"/>
</dbReference>
<accession>A0A7J6ML71</accession>
<dbReference type="AlphaFoldDB" id="A0A7J6ML71"/>
<evidence type="ECO:0000313" key="3">
    <source>
        <dbReference type="Proteomes" id="UP000591131"/>
    </source>
</evidence>
<evidence type="ECO:0000313" key="2">
    <source>
        <dbReference type="EMBL" id="KAF4672349.1"/>
    </source>
</evidence>
<feature type="compositionally biased region" description="Basic and acidic residues" evidence="1">
    <location>
        <begin position="140"/>
        <end position="150"/>
    </location>
</feature>
<feature type="region of interest" description="Disordered" evidence="1">
    <location>
        <begin position="63"/>
        <end position="88"/>
    </location>
</feature>